<evidence type="ECO:0000313" key="2">
    <source>
        <dbReference type="Proteomes" id="UP000315423"/>
    </source>
</evidence>
<reference evidence="1" key="1">
    <citation type="submission" date="2018-09" db="EMBL/GenBank/DDBJ databases">
        <title>A genomic encyclopedia of anaerobic methanotrophic archaea.</title>
        <authorList>
            <person name="Skennerton C.T."/>
            <person name="Chadwick G.L."/>
            <person name="Laso-Perez R."/>
            <person name="Leu A.O."/>
            <person name="Speth D.R."/>
            <person name="Yu H."/>
            <person name="Morgan-Lang C."/>
            <person name="Hatzenpichler R."/>
            <person name="Goudeau D."/>
            <person name="Malmstrom R."/>
            <person name="Woyke T."/>
            <person name="Hallam S."/>
            <person name="Tyson G.W."/>
            <person name="Wegener G."/>
            <person name="Boetius A."/>
            <person name="Orphan V.J."/>
        </authorList>
    </citation>
    <scope>NUCLEOTIDE SEQUENCE</scope>
    <source>
        <strain evidence="1">CONS3730D10UFb2</strain>
    </source>
</reference>
<accession>A0AC61SC81</accession>
<proteinExistence type="predicted"/>
<dbReference type="Proteomes" id="UP000315423">
    <property type="component" value="Unassembled WGS sequence"/>
</dbReference>
<organism evidence="1 2">
    <name type="scientific">Candidatus Methanomarinus sp</name>
    <dbReference type="NCBI Taxonomy" id="3386244"/>
    <lineage>
        <taxon>Archaea</taxon>
        <taxon>Methanobacteriati</taxon>
        <taxon>Methanobacteriota</taxon>
        <taxon>Stenosarchaea group</taxon>
        <taxon>Methanomicrobia</taxon>
        <taxon>Methanosarcinales</taxon>
        <taxon>ANME-2 cluster</taxon>
        <taxon>Candidatus Methanocomedenaceae</taxon>
        <taxon>Candidatus Methanomarinus</taxon>
    </lineage>
</organism>
<dbReference type="EMBL" id="QYBA01000092">
    <property type="protein sequence ID" value="TKY92004.1"/>
    <property type="molecule type" value="Genomic_DNA"/>
</dbReference>
<name>A0AC61SC81_9EURY</name>
<comment type="caution">
    <text evidence="1">The sequence shown here is derived from an EMBL/GenBank/DDBJ whole genome shotgun (WGS) entry which is preliminary data.</text>
</comment>
<sequence>MREDIQNNKRKIPGMFYMFVSFIPWIVYWILCGMGNVLGIIVPLAISLLLVTPQIRKWDFNLMDLTSVLYFSIATAGTFIFNLNIFVESSNFLGYSVLFFMALFSLIIKQPWTLQCSKKDYPEIYWKDESFLAINNLITIVWVAIFLLNAIIFLLLSEPFTVVFSNILIAFGMIFSIVFPLKASAYFVTKEFKKYDWSVEVDPQKLKGKNEYDVIIVGSGIGGLACGALLSKRGYKVLVLEQHYQVGGYCSSFKRKGFVFNTGVEDVSGLWEKGPLTYLLCELGLKKDDLFVKNITKYIFKGREIKVKNLEEFIKLLLKMFPDEKENIPAFFNEARKAYEECYRDTEVYGTPLPGELIAKVFGERKLLDYPKQHPHYHDWSNKTYKQKLDEHFKNEDLKTLLCAQLGYIGTEPEKTLASSALGTCISFNLYGGYFPKGGAQRFADSFKDFIESHGGNVLVKHKVDKILVEDREVRGVLVGDENFKASIIIANANAKTTFIELVGEDNLDKEFIEYIKGLKMSLSIFMLFLGVDMDLLNYPTLIKNLDQDCEVVINSNADLSLAPKDKASITILGDANYHNFPEKGTEEYLQKKKEFAEMLIQKAEKVIPDLSKHIIVQDAATPRTFERYTSMPEGALYSFDQSMGVKRPYFKTPIKGLYLASASTFPGGGIEAVTISGIICANDICNWKSEVK</sequence>
<evidence type="ECO:0000313" key="1">
    <source>
        <dbReference type="EMBL" id="TKY92004.1"/>
    </source>
</evidence>
<protein>
    <submittedName>
        <fullName evidence="1">NAD(P)/FAD-dependent oxidoreductase</fullName>
    </submittedName>
</protein>
<gene>
    <name evidence="1" type="ORF">C5S46_02925</name>
</gene>